<proteinExistence type="predicted"/>
<name>A0A4Y3QVQ8_STRCI</name>
<evidence type="ECO:0000313" key="3">
    <source>
        <dbReference type="Proteomes" id="UP000319210"/>
    </source>
</evidence>
<sequence>MEGDGRGQPAYATSHDEHLHRRASRVVVDCRGRDGPRRTWADLDNLHHTAVTSTNAPEKTHRQCSTLTP</sequence>
<feature type="region of interest" description="Disordered" evidence="1">
    <location>
        <begin position="1"/>
        <end position="21"/>
    </location>
</feature>
<evidence type="ECO:0000256" key="1">
    <source>
        <dbReference type="SAM" id="MobiDB-lite"/>
    </source>
</evidence>
<dbReference type="AlphaFoldDB" id="A0A4Y3QVQ8"/>
<dbReference type="EMBL" id="BJMM01000003">
    <property type="protein sequence ID" value="GEB48508.1"/>
    <property type="molecule type" value="Genomic_DNA"/>
</dbReference>
<accession>A0A4Y3QVQ8</accession>
<keyword evidence="3" id="KW-1185">Reference proteome</keyword>
<organism evidence="2 3">
    <name type="scientific">Streptomyces cacaoi</name>
    <dbReference type="NCBI Taxonomy" id="1898"/>
    <lineage>
        <taxon>Bacteria</taxon>
        <taxon>Bacillati</taxon>
        <taxon>Actinomycetota</taxon>
        <taxon>Actinomycetes</taxon>
        <taxon>Kitasatosporales</taxon>
        <taxon>Streptomycetaceae</taxon>
        <taxon>Streptomyces</taxon>
    </lineage>
</organism>
<evidence type="ECO:0000313" key="2">
    <source>
        <dbReference type="EMBL" id="GEB48508.1"/>
    </source>
</evidence>
<gene>
    <name evidence="2" type="ORF">SCA03_10590</name>
</gene>
<protein>
    <submittedName>
        <fullName evidence="2">Uncharacterized protein</fullName>
    </submittedName>
</protein>
<dbReference type="Proteomes" id="UP000319210">
    <property type="component" value="Unassembled WGS sequence"/>
</dbReference>
<comment type="caution">
    <text evidence="2">The sequence shown here is derived from an EMBL/GenBank/DDBJ whole genome shotgun (WGS) entry which is preliminary data.</text>
</comment>
<reference evidence="2 3" key="1">
    <citation type="submission" date="2019-06" db="EMBL/GenBank/DDBJ databases">
        <title>Whole genome shotgun sequence of Streptomyces cacaoi subsp. cacaoi NBRC 12748.</title>
        <authorList>
            <person name="Hosoyama A."/>
            <person name="Uohara A."/>
            <person name="Ohji S."/>
            <person name="Ichikawa N."/>
        </authorList>
    </citation>
    <scope>NUCLEOTIDE SEQUENCE [LARGE SCALE GENOMIC DNA]</scope>
    <source>
        <strain evidence="2 3">NBRC 12748</strain>
    </source>
</reference>